<dbReference type="InterPro" id="IPR003593">
    <property type="entry name" value="AAA+_ATPase"/>
</dbReference>
<dbReference type="SMART" id="SM01043">
    <property type="entry name" value="BTAD"/>
    <property type="match status" value="1"/>
</dbReference>
<keyword evidence="5" id="KW-0802">TPR repeat</keyword>
<dbReference type="EMBL" id="PYAX01000003">
    <property type="protein sequence ID" value="PSL56821.1"/>
    <property type="molecule type" value="Genomic_DNA"/>
</dbReference>
<dbReference type="Gene3D" id="1.25.40.10">
    <property type="entry name" value="Tetratricopeptide repeat domain"/>
    <property type="match status" value="2"/>
</dbReference>
<keyword evidence="3 10" id="KW-0238">DNA-binding</keyword>
<comment type="similarity">
    <text evidence="1">Belongs to the AfsR/DnrI/RedD regulatory family.</text>
</comment>
<dbReference type="RefSeq" id="WP_181320100.1">
    <property type="nucleotide sequence ID" value="NZ_PYAX01000003.1"/>
</dbReference>
<evidence type="ECO:0000256" key="6">
    <source>
        <dbReference type="SAM" id="MobiDB-lite"/>
    </source>
</evidence>
<dbReference type="InterPro" id="IPR002182">
    <property type="entry name" value="NB-ARC"/>
</dbReference>
<keyword evidence="11" id="KW-1185">Reference proteome</keyword>
<evidence type="ECO:0000313" key="10">
    <source>
        <dbReference type="EMBL" id="PSL56821.1"/>
    </source>
</evidence>
<dbReference type="InterPro" id="IPR019734">
    <property type="entry name" value="TPR_rpt"/>
</dbReference>
<evidence type="ECO:0000256" key="1">
    <source>
        <dbReference type="ARBA" id="ARBA00005820"/>
    </source>
</evidence>
<dbReference type="SMART" id="SM00382">
    <property type="entry name" value="AAA"/>
    <property type="match status" value="1"/>
</dbReference>
<name>A0A2P8IEC2_SACCR</name>
<feature type="repeat" description="TPR" evidence="5">
    <location>
        <begin position="832"/>
        <end position="865"/>
    </location>
</feature>
<dbReference type="SUPFAM" id="SSF52540">
    <property type="entry name" value="P-loop containing nucleoside triphosphate hydrolases"/>
    <property type="match status" value="1"/>
</dbReference>
<dbReference type="InterPro" id="IPR016032">
    <property type="entry name" value="Sig_transdc_resp-reg_C-effctor"/>
</dbReference>
<dbReference type="Pfam" id="PF13424">
    <property type="entry name" value="TPR_12"/>
    <property type="match status" value="2"/>
</dbReference>
<organism evidence="10 11">
    <name type="scientific">Saccharothrix carnea</name>
    <dbReference type="NCBI Taxonomy" id="1280637"/>
    <lineage>
        <taxon>Bacteria</taxon>
        <taxon>Bacillati</taxon>
        <taxon>Actinomycetota</taxon>
        <taxon>Actinomycetes</taxon>
        <taxon>Pseudonocardiales</taxon>
        <taxon>Pseudonocardiaceae</taxon>
        <taxon>Saccharothrix</taxon>
    </lineage>
</organism>
<dbReference type="PRINTS" id="PR00364">
    <property type="entry name" value="DISEASERSIST"/>
</dbReference>
<evidence type="ECO:0000256" key="4">
    <source>
        <dbReference type="ARBA" id="ARBA00023163"/>
    </source>
</evidence>
<evidence type="ECO:0000259" key="7">
    <source>
        <dbReference type="SMART" id="SM00382"/>
    </source>
</evidence>
<dbReference type="InterPro" id="IPR011990">
    <property type="entry name" value="TPR-like_helical_dom_sf"/>
</dbReference>
<dbReference type="PANTHER" id="PTHR35807:SF1">
    <property type="entry name" value="TRANSCRIPTIONAL REGULATOR REDD"/>
    <property type="match status" value="1"/>
</dbReference>
<evidence type="ECO:0000256" key="2">
    <source>
        <dbReference type="ARBA" id="ARBA00023015"/>
    </source>
</evidence>
<dbReference type="GO" id="GO:0003677">
    <property type="term" value="F:DNA binding"/>
    <property type="evidence" value="ECO:0007669"/>
    <property type="project" value="UniProtKB-KW"/>
</dbReference>
<dbReference type="GO" id="GO:0006355">
    <property type="term" value="P:regulation of DNA-templated transcription"/>
    <property type="evidence" value="ECO:0007669"/>
    <property type="project" value="InterPro"/>
</dbReference>
<dbReference type="InterPro" id="IPR005158">
    <property type="entry name" value="BTAD"/>
</dbReference>
<sequence length="990" mass="108697">MEFKIIGKTRLHIDGNDCDLGPAKHRGVLTLLLYYFPRPVQVDTIAQVLWPDSAPEQVKRNLQPIVSRLRAILAKSGTGASIPKEGNAYRLVLRQADLIDYHRFRKLAEMGRVAASRGDHREAKALLREALSQWNGRPLEELGGAWADHCRDQMETFDRMPAFYALLDSQRQLGEHLEVMAEAGRLTASQAPDEAFAGLYMRSLDALGRYSTALDFYAVFCQRLFEHVGAEPGPELRDLYRSILRKQESTALPGTTAPHQLPPPARSFTGRDDLLARLDALLGDGDQGRVVALHGMPSVGKSQLALKWAARHRDRFPDGNLYLELRGAGPGTRVAPDDVLAFLLRSLGAERIPATGGERQLELRRLLGNRRMLVLLDDAHESAQVRPVLAATPQCLTIITSRTRLMGLKVLDHVDLVPVPPLSTAESITLLRNEIGRERADVDPAALRDLAGLVDGLPLGLRIIAQHVANRPDTPIGELVEDFKGQDGLGILGSVHDSDDESATLPAAFSWSFRDLPADTARMFRLLALNPTAEFGVDAAVALLGEPYDAVSAHLSTLVRSNLLDYGAVPRRFRLHDTLYGYALHLVRRDEPAQARKHAMTRLLDWYLASSGAAAHLLDPQTSPVPPLPGMSAEPVPLADQSDALRWLTRERVNLVAAVPQAVRHGFHAHAWRLSANFHEAYDRSGHYEDVLISHRAALKSCAALGDLEALSGTHSNVGMVLYRLCKYAEAEEHFKAGSDLARAIGAHEIQLICSHNLAGIRLALGEVGAAIELYRETLDATRESGYRDGEAYALNELANAYRKAERDDLALEHYYQALAIRRSIGHVRGVATTLTDVGRLHFERGEHEEALGRLHEALALHPIGGDRARTADALVTLTEVEYDLGRFGEAIGHAEEAVSTCHVIGARAGQGRALHVWGHALVALGRLDEAEERFRLAVGVLRGVQEVEAEVVTEHLADVKTIRSAIPEPRSSAPDFTATPAEEITERKN</sequence>
<dbReference type="InterPro" id="IPR036388">
    <property type="entry name" value="WH-like_DNA-bd_sf"/>
</dbReference>
<dbReference type="InterPro" id="IPR027417">
    <property type="entry name" value="P-loop_NTPase"/>
</dbReference>
<dbReference type="InterPro" id="IPR051677">
    <property type="entry name" value="AfsR-DnrI-RedD_regulator"/>
</dbReference>
<dbReference type="SMART" id="SM00862">
    <property type="entry name" value="Trans_reg_C"/>
    <property type="match status" value="1"/>
</dbReference>
<keyword evidence="2" id="KW-0805">Transcription regulation</keyword>
<evidence type="ECO:0000259" key="8">
    <source>
        <dbReference type="SMART" id="SM00862"/>
    </source>
</evidence>
<feature type="domain" description="Bacterial transcriptional activator" evidence="9">
    <location>
        <begin position="99"/>
        <end position="244"/>
    </location>
</feature>
<protein>
    <submittedName>
        <fullName evidence="10">DNA-binding SARP family transcriptional activator</fullName>
    </submittedName>
</protein>
<dbReference type="PROSITE" id="PS50005">
    <property type="entry name" value="TPR"/>
    <property type="match status" value="1"/>
</dbReference>
<evidence type="ECO:0000313" key="11">
    <source>
        <dbReference type="Proteomes" id="UP000241118"/>
    </source>
</evidence>
<keyword evidence="4" id="KW-0804">Transcription</keyword>
<dbReference type="Pfam" id="PF00931">
    <property type="entry name" value="NB-ARC"/>
    <property type="match status" value="1"/>
</dbReference>
<comment type="caution">
    <text evidence="10">The sequence shown here is derived from an EMBL/GenBank/DDBJ whole genome shotgun (WGS) entry which is preliminary data.</text>
</comment>
<evidence type="ECO:0000256" key="3">
    <source>
        <dbReference type="ARBA" id="ARBA00023125"/>
    </source>
</evidence>
<feature type="domain" description="OmpR/PhoB-type" evidence="8">
    <location>
        <begin position="15"/>
        <end position="91"/>
    </location>
</feature>
<dbReference type="Pfam" id="PF03704">
    <property type="entry name" value="BTAD"/>
    <property type="match status" value="1"/>
</dbReference>
<dbReference type="SUPFAM" id="SSF48452">
    <property type="entry name" value="TPR-like"/>
    <property type="match status" value="3"/>
</dbReference>
<gene>
    <name evidence="10" type="ORF">B0I31_103580</name>
</gene>
<reference evidence="10 11" key="1">
    <citation type="submission" date="2018-03" db="EMBL/GenBank/DDBJ databases">
        <title>Genomic Encyclopedia of Type Strains, Phase III (KMG-III): the genomes of soil and plant-associated and newly described type strains.</title>
        <authorList>
            <person name="Whitman W."/>
        </authorList>
    </citation>
    <scope>NUCLEOTIDE SEQUENCE [LARGE SCALE GENOMIC DNA]</scope>
    <source>
        <strain evidence="10 11">CGMCC 4.7097</strain>
    </source>
</reference>
<dbReference type="Gene3D" id="1.10.10.10">
    <property type="entry name" value="Winged helix-like DNA-binding domain superfamily/Winged helix DNA-binding domain"/>
    <property type="match status" value="1"/>
</dbReference>
<evidence type="ECO:0000256" key="5">
    <source>
        <dbReference type="PROSITE-ProRule" id="PRU00339"/>
    </source>
</evidence>
<dbReference type="PANTHER" id="PTHR35807">
    <property type="entry name" value="TRANSCRIPTIONAL REGULATOR REDD-RELATED"/>
    <property type="match status" value="1"/>
</dbReference>
<evidence type="ECO:0000259" key="9">
    <source>
        <dbReference type="SMART" id="SM01043"/>
    </source>
</evidence>
<dbReference type="SMART" id="SM00028">
    <property type="entry name" value="TPR"/>
    <property type="match status" value="7"/>
</dbReference>
<dbReference type="AlphaFoldDB" id="A0A2P8IEC2"/>
<dbReference type="Proteomes" id="UP000241118">
    <property type="component" value="Unassembled WGS sequence"/>
</dbReference>
<feature type="domain" description="AAA+ ATPase" evidence="7">
    <location>
        <begin position="287"/>
        <end position="420"/>
    </location>
</feature>
<accession>A0A2P8IEC2</accession>
<dbReference type="GO" id="GO:0000160">
    <property type="term" value="P:phosphorelay signal transduction system"/>
    <property type="evidence" value="ECO:0007669"/>
    <property type="project" value="InterPro"/>
</dbReference>
<dbReference type="Gene3D" id="3.40.50.300">
    <property type="entry name" value="P-loop containing nucleotide triphosphate hydrolases"/>
    <property type="match status" value="1"/>
</dbReference>
<dbReference type="GO" id="GO:0043531">
    <property type="term" value="F:ADP binding"/>
    <property type="evidence" value="ECO:0007669"/>
    <property type="project" value="InterPro"/>
</dbReference>
<feature type="region of interest" description="Disordered" evidence="6">
    <location>
        <begin position="968"/>
        <end position="990"/>
    </location>
</feature>
<dbReference type="InterPro" id="IPR001867">
    <property type="entry name" value="OmpR/PhoB-type_DNA-bd"/>
</dbReference>
<dbReference type="CDD" id="cd15831">
    <property type="entry name" value="BTAD"/>
    <property type="match status" value="1"/>
</dbReference>
<dbReference type="SUPFAM" id="SSF46894">
    <property type="entry name" value="C-terminal effector domain of the bipartite response regulators"/>
    <property type="match status" value="1"/>
</dbReference>
<proteinExistence type="inferred from homology"/>